<accession>A0A2Z6GEL1</accession>
<evidence type="ECO:0000313" key="1">
    <source>
        <dbReference type="EMBL" id="BBE51792.1"/>
    </source>
</evidence>
<evidence type="ECO:0008006" key="3">
    <source>
        <dbReference type="Google" id="ProtNLM"/>
    </source>
</evidence>
<dbReference type="STRING" id="1188319.OYT1_01581"/>
<dbReference type="AlphaFoldDB" id="A0A2Z6GEL1"/>
<organism evidence="1 2">
    <name type="scientific">Ferriphaselus amnicola</name>
    <dbReference type="NCBI Taxonomy" id="1188319"/>
    <lineage>
        <taxon>Bacteria</taxon>
        <taxon>Pseudomonadati</taxon>
        <taxon>Pseudomonadota</taxon>
        <taxon>Betaproteobacteria</taxon>
        <taxon>Nitrosomonadales</taxon>
        <taxon>Gallionellaceae</taxon>
        <taxon>Ferriphaselus</taxon>
    </lineage>
</organism>
<dbReference type="RefSeq" id="WP_062626750.1">
    <property type="nucleotide sequence ID" value="NZ_AP018738.1"/>
</dbReference>
<keyword evidence="2" id="KW-1185">Reference proteome</keyword>
<sequence>MTDLTKHYLQLVGIAKGWAMKSLPGWNDEIHRDLLQRHGAMEIDGRISASSLNVPQLDAVLSDYERRGWSRQKRVFTGGGDAKKVPERIAMMVRMWGKLGKAGKVEKATRPALLAFCARQAGRAVPNLDSLSVAESQKIIEAMKGWLAR</sequence>
<evidence type="ECO:0000313" key="2">
    <source>
        <dbReference type="Proteomes" id="UP000033070"/>
    </source>
</evidence>
<dbReference type="KEGG" id="fam:OYT1_ch2276"/>
<reference evidence="1 2" key="1">
    <citation type="submission" date="2018-06" db="EMBL/GenBank/DDBJ databases">
        <title>OYT1 Genome Sequencing.</title>
        <authorList>
            <person name="Kato S."/>
            <person name="Itoh T."/>
            <person name="Ohkuma M."/>
        </authorList>
    </citation>
    <scope>NUCLEOTIDE SEQUENCE [LARGE SCALE GENOMIC DNA]</scope>
    <source>
        <strain evidence="1 2">OYT1</strain>
    </source>
</reference>
<gene>
    <name evidence="1" type="ORF">OYT1_ch2276</name>
</gene>
<dbReference type="InterPro" id="IPR009363">
    <property type="entry name" value="Phage_Mu_Gp16"/>
</dbReference>
<dbReference type="Pfam" id="PF06252">
    <property type="entry name" value="GemA"/>
    <property type="match status" value="1"/>
</dbReference>
<dbReference type="OrthoDB" id="9179829at2"/>
<dbReference type="EMBL" id="AP018738">
    <property type="protein sequence ID" value="BBE51792.1"/>
    <property type="molecule type" value="Genomic_DNA"/>
</dbReference>
<name>A0A2Z6GEL1_9PROT</name>
<proteinExistence type="predicted"/>
<dbReference type="Proteomes" id="UP000033070">
    <property type="component" value="Chromosome"/>
</dbReference>
<protein>
    <recommendedName>
        <fullName evidence="3">Regulatory protein GemA</fullName>
    </recommendedName>
</protein>